<dbReference type="AlphaFoldDB" id="A0A2G9NKB6"/>
<proteinExistence type="predicted"/>
<keyword evidence="3" id="KW-1185">Reference proteome</keyword>
<protein>
    <submittedName>
        <fullName evidence="2">Uncharacterized protein</fullName>
    </submittedName>
</protein>
<evidence type="ECO:0000313" key="3">
    <source>
        <dbReference type="Proteomes" id="UP000228934"/>
    </source>
</evidence>
<feature type="signal peptide" evidence="1">
    <location>
        <begin position="1"/>
        <end position="18"/>
    </location>
</feature>
<accession>A0A2G9NKB6</accession>
<feature type="chain" id="PRO_5013789085" evidence="1">
    <location>
        <begin position="19"/>
        <end position="101"/>
    </location>
</feature>
<evidence type="ECO:0000313" key="2">
    <source>
        <dbReference type="EMBL" id="PIN91508.1"/>
    </source>
</evidence>
<gene>
    <name evidence="2" type="ORF">AB205_0119990</name>
</gene>
<dbReference type="Proteomes" id="UP000228934">
    <property type="component" value="Unassembled WGS sequence"/>
</dbReference>
<organism evidence="2 3">
    <name type="scientific">Aquarana catesbeiana</name>
    <name type="common">American bullfrog</name>
    <name type="synonym">Rana catesbeiana</name>
    <dbReference type="NCBI Taxonomy" id="8400"/>
    <lineage>
        <taxon>Eukaryota</taxon>
        <taxon>Metazoa</taxon>
        <taxon>Chordata</taxon>
        <taxon>Craniata</taxon>
        <taxon>Vertebrata</taxon>
        <taxon>Euteleostomi</taxon>
        <taxon>Amphibia</taxon>
        <taxon>Batrachia</taxon>
        <taxon>Anura</taxon>
        <taxon>Neobatrachia</taxon>
        <taxon>Ranoidea</taxon>
        <taxon>Ranidae</taxon>
        <taxon>Aquarana</taxon>
    </lineage>
</organism>
<dbReference type="EMBL" id="KV923217">
    <property type="protein sequence ID" value="PIN91508.1"/>
    <property type="molecule type" value="Genomic_DNA"/>
</dbReference>
<name>A0A2G9NKB6_AQUCT</name>
<reference evidence="3" key="1">
    <citation type="journal article" date="2017" name="Nat. Commun.">
        <title>The North American bullfrog draft genome provides insight into hormonal regulation of long noncoding RNA.</title>
        <authorList>
            <person name="Hammond S.A."/>
            <person name="Warren R.L."/>
            <person name="Vandervalk B.P."/>
            <person name="Kucuk E."/>
            <person name="Khan H."/>
            <person name="Gibb E.A."/>
            <person name="Pandoh P."/>
            <person name="Kirk H."/>
            <person name="Zhao Y."/>
            <person name="Jones M."/>
            <person name="Mungall A.J."/>
            <person name="Coope R."/>
            <person name="Pleasance S."/>
            <person name="Moore R.A."/>
            <person name="Holt R.A."/>
            <person name="Round J.M."/>
            <person name="Ohora S."/>
            <person name="Walle B.V."/>
            <person name="Veldhoen N."/>
            <person name="Helbing C.C."/>
            <person name="Birol I."/>
        </authorList>
    </citation>
    <scope>NUCLEOTIDE SEQUENCE [LARGE SCALE GENOMIC DNA]</scope>
</reference>
<dbReference type="OrthoDB" id="660555at2759"/>
<keyword evidence="1" id="KW-0732">Signal</keyword>
<sequence>MIIFVFLYLSIKAPQEPAKQYTCNQQITDAMQGSSRRECGRRSHALCHNRESGGAAASVTCYMLHPEYACNMLQKVNLSFKPQNGSLCFDFVVDSGTVSTR</sequence>
<evidence type="ECO:0000256" key="1">
    <source>
        <dbReference type="SAM" id="SignalP"/>
    </source>
</evidence>